<sequence length="331" mass="36743">MTIEHPFAQYVRILGKGPNLSRALTEQETTAAVRMIMSGEIEPVQLGAFLCLLRVKTETPGEVAGFVRGVRAFINDLSVEIDLDWPTYAGKQRQLPWYLLAALLLADRGVRIFMHGTEAHTAGRLYAHEGLQTLGIRPAVSMDEAAAHLKANNFAFLPLESFAPRLQEILALRSLLGVRSPIHTVARQVNPLNASYQVLSVTHPPYRRVHQEAAVLLKQPHMVVFKGEGGEAERRPTKPVEIAYVREGRSGEELWPALLSESAQPTDPDMNLAHLSQLWRGESTDSYATATVIGTIAIMLWLLERANEPQSAHALATAMWAERRRERVPTA</sequence>
<evidence type="ECO:0000256" key="2">
    <source>
        <dbReference type="ARBA" id="ARBA00022679"/>
    </source>
</evidence>
<dbReference type="InterPro" id="IPR017459">
    <property type="entry name" value="Glycosyl_Trfase_fam3_N_dom"/>
</dbReference>
<dbReference type="InterPro" id="IPR035902">
    <property type="entry name" value="Nuc_phospho_transferase"/>
</dbReference>
<gene>
    <name evidence="5" type="ORF">RIEGSTA812A_PEG_596</name>
</gene>
<dbReference type="GO" id="GO:0005829">
    <property type="term" value="C:cytosol"/>
    <property type="evidence" value="ECO:0007669"/>
    <property type="project" value="TreeGrafter"/>
</dbReference>
<dbReference type="Pfam" id="PF00591">
    <property type="entry name" value="Glycos_transf_3"/>
    <property type="match status" value="1"/>
</dbReference>
<dbReference type="InterPro" id="IPR036320">
    <property type="entry name" value="Glycosyl_Trfase_fam3_N_dom_sf"/>
</dbReference>
<dbReference type="Gene3D" id="3.40.1030.10">
    <property type="entry name" value="Nucleoside phosphorylase/phosphoribosyltransferase catalytic domain"/>
    <property type="match status" value="1"/>
</dbReference>
<dbReference type="Pfam" id="PF02885">
    <property type="entry name" value="Glycos_trans_3N"/>
    <property type="match status" value="1"/>
</dbReference>
<name>A0A484H8M2_9ZZZZ</name>
<keyword evidence="2 5" id="KW-0808">Transferase</keyword>
<feature type="domain" description="Glycosyl transferase family 3 N-terminal" evidence="4">
    <location>
        <begin position="12"/>
        <end position="72"/>
    </location>
</feature>
<dbReference type="EC" id="2.4.2.18" evidence="5"/>
<evidence type="ECO:0000259" key="3">
    <source>
        <dbReference type="Pfam" id="PF00591"/>
    </source>
</evidence>
<evidence type="ECO:0000259" key="4">
    <source>
        <dbReference type="Pfam" id="PF02885"/>
    </source>
</evidence>
<dbReference type="PANTHER" id="PTHR43285">
    <property type="entry name" value="ANTHRANILATE PHOSPHORIBOSYLTRANSFERASE"/>
    <property type="match status" value="1"/>
</dbReference>
<dbReference type="PANTHER" id="PTHR43285:SF4">
    <property type="entry name" value="TRANSFERASE"/>
    <property type="match status" value="1"/>
</dbReference>
<reference evidence="5" key="1">
    <citation type="submission" date="2018-10" db="EMBL/GenBank/DDBJ databases">
        <authorList>
            <person name="Gruber-Vodicka H."/>
            <person name="Jaeckle O."/>
        </authorList>
    </citation>
    <scope>NUCLEOTIDE SEQUENCE</scope>
</reference>
<dbReference type="AlphaFoldDB" id="A0A484H8M2"/>
<dbReference type="GO" id="GO:0004048">
    <property type="term" value="F:anthranilate phosphoribosyltransferase activity"/>
    <property type="evidence" value="ECO:0007669"/>
    <property type="project" value="UniProtKB-EC"/>
</dbReference>
<dbReference type="NCBIfam" id="NF006564">
    <property type="entry name" value="PRK09071.1"/>
    <property type="match status" value="1"/>
</dbReference>
<proteinExistence type="predicted"/>
<organism evidence="5">
    <name type="scientific">invertebrate metagenome</name>
    <dbReference type="NCBI Taxonomy" id="1711999"/>
    <lineage>
        <taxon>unclassified sequences</taxon>
        <taxon>metagenomes</taxon>
        <taxon>organismal metagenomes</taxon>
    </lineage>
</organism>
<keyword evidence="1 5" id="KW-0328">Glycosyltransferase</keyword>
<accession>A0A484H8M2</accession>
<dbReference type="Gene3D" id="1.20.970.10">
    <property type="entry name" value="Transferase, Pyrimidine Nucleoside Phosphorylase, Chain C"/>
    <property type="match status" value="1"/>
</dbReference>
<evidence type="ECO:0000256" key="1">
    <source>
        <dbReference type="ARBA" id="ARBA00022676"/>
    </source>
</evidence>
<dbReference type="SUPFAM" id="SSF47648">
    <property type="entry name" value="Nucleoside phosphorylase/phosphoribosyltransferase N-terminal domain"/>
    <property type="match status" value="1"/>
</dbReference>
<protein>
    <submittedName>
        <fullName evidence="5">Anthranilate phosphoribosyltransferase</fullName>
        <ecNumber evidence="5">2.4.2.18</ecNumber>
    </submittedName>
</protein>
<feature type="domain" description="Glycosyl transferase family 3" evidence="3">
    <location>
        <begin position="100"/>
        <end position="318"/>
    </location>
</feature>
<dbReference type="InterPro" id="IPR000312">
    <property type="entry name" value="Glycosyl_Trfase_fam3"/>
</dbReference>
<dbReference type="InterPro" id="IPR005940">
    <property type="entry name" value="Anthranilate_Pribosyl_Tfrase"/>
</dbReference>
<dbReference type="GO" id="GO:0000162">
    <property type="term" value="P:L-tryptophan biosynthetic process"/>
    <property type="evidence" value="ECO:0007669"/>
    <property type="project" value="InterPro"/>
</dbReference>
<evidence type="ECO:0000313" key="5">
    <source>
        <dbReference type="EMBL" id="VBB69123.1"/>
    </source>
</evidence>
<dbReference type="SUPFAM" id="SSF52418">
    <property type="entry name" value="Nucleoside phosphorylase/phosphoribosyltransferase catalytic domain"/>
    <property type="match status" value="1"/>
</dbReference>
<dbReference type="EMBL" id="LR026963">
    <property type="protein sequence ID" value="VBB69123.1"/>
    <property type="molecule type" value="Genomic_DNA"/>
</dbReference>